<accession>A0A9X4M8R4</accession>
<evidence type="ECO:0000313" key="2">
    <source>
        <dbReference type="Proteomes" id="UP001152872"/>
    </source>
</evidence>
<keyword evidence="2" id="KW-1185">Reference proteome</keyword>
<sequence>MTAQPINTKIKNIIKLRSNHPESIREMIQSDFAKRLQSLELGLQKTQTRLEQFETKYQWSTETFINLFTSDQLQHSFDFDEWLGEAWMLTKLQQKIAIVENEDLNQI</sequence>
<gene>
    <name evidence="1" type="ORF">FEV09_00655</name>
</gene>
<reference evidence="1" key="1">
    <citation type="submission" date="2019-05" db="EMBL/GenBank/DDBJ databases">
        <title>Whole genome sequencing of Pseudanabaena catenata USMAC16.</title>
        <authorList>
            <person name="Khan Z."/>
            <person name="Omar W.M."/>
            <person name="Convey P."/>
            <person name="Merican F."/>
            <person name="Najimudin N."/>
        </authorList>
    </citation>
    <scope>NUCLEOTIDE SEQUENCE</scope>
    <source>
        <strain evidence="1">USMAC16</strain>
    </source>
</reference>
<evidence type="ECO:0000313" key="1">
    <source>
        <dbReference type="EMBL" id="MDG3493061.1"/>
    </source>
</evidence>
<proteinExistence type="predicted"/>
<comment type="caution">
    <text evidence="1">The sequence shown here is derived from an EMBL/GenBank/DDBJ whole genome shotgun (WGS) entry which is preliminary data.</text>
</comment>
<name>A0A9X4M8R4_9CYAN</name>
<dbReference type="Proteomes" id="UP001152872">
    <property type="component" value="Unassembled WGS sequence"/>
</dbReference>
<dbReference type="RefSeq" id="WP_009625088.1">
    <property type="nucleotide sequence ID" value="NZ_VBTY01000003.1"/>
</dbReference>
<organism evidence="1 2">
    <name type="scientific">Pseudanabaena catenata USMAC16</name>
    <dbReference type="NCBI Taxonomy" id="1855837"/>
    <lineage>
        <taxon>Bacteria</taxon>
        <taxon>Bacillati</taxon>
        <taxon>Cyanobacteriota</taxon>
        <taxon>Cyanophyceae</taxon>
        <taxon>Pseudanabaenales</taxon>
        <taxon>Pseudanabaenaceae</taxon>
        <taxon>Pseudanabaena</taxon>
    </lineage>
</organism>
<dbReference type="EMBL" id="VBTY01000003">
    <property type="protein sequence ID" value="MDG3493061.1"/>
    <property type="molecule type" value="Genomic_DNA"/>
</dbReference>
<protein>
    <submittedName>
        <fullName evidence="1">Uncharacterized protein</fullName>
    </submittedName>
</protein>
<dbReference type="AlphaFoldDB" id="A0A9X4M8R4"/>